<gene>
    <name evidence="1" type="ORF">WJT86_09915</name>
</gene>
<evidence type="ECO:0000313" key="2">
    <source>
        <dbReference type="Proteomes" id="UP001418637"/>
    </source>
</evidence>
<proteinExistence type="predicted"/>
<dbReference type="InterPro" id="IPR036177">
    <property type="entry name" value="Peptidase_M55_sf"/>
</dbReference>
<dbReference type="PIRSF" id="PIRSF015853">
    <property type="entry name" value="Pep_DppA"/>
    <property type="match status" value="1"/>
</dbReference>
<sequence>MKVYISADIEGCAGVVIPEQTRPGNPEYERARRLMTEEVNAAIDGALRKGATEILVNDAHGPMVNLIPELLNPEAHFILGKPKPLNMFEGLDASFDAVFCIGFHTRASSYGVLAHTTNGFAFKDIALNGVSYGEAGLYGAYAGSIGVPVVLMSGDDLCLAENSILFPQAVMVETKKAIGNRAAANLPLEVARNAIRDGAIRALSDLGAMTPFVLQPPFELALTMSSPALADLTAIIPGAKRKDALTVIFNTESIEDAIRWVNTVSALSSFLR</sequence>
<dbReference type="InterPro" id="IPR027476">
    <property type="entry name" value="DppA_N"/>
</dbReference>
<protein>
    <submittedName>
        <fullName evidence="1">M55 family metallopeptidase</fullName>
    </submittedName>
</protein>
<dbReference type="SUPFAM" id="SSF63992">
    <property type="entry name" value="Dipeptide transport protein"/>
    <property type="match status" value="1"/>
</dbReference>
<dbReference type="EMBL" id="JBBYXI010000003">
    <property type="protein sequence ID" value="MEN3931372.1"/>
    <property type="molecule type" value="Genomic_DNA"/>
</dbReference>
<reference evidence="1 2" key="1">
    <citation type="submission" date="2024-04" db="EMBL/GenBank/DDBJ databases">
        <title>A novel species isolated from cricket.</title>
        <authorList>
            <person name="Wang H.-C."/>
        </authorList>
    </citation>
    <scope>NUCLEOTIDE SEQUENCE [LARGE SCALE GENOMIC DNA]</scope>
    <source>
        <strain evidence="1 2">WL0021</strain>
    </source>
</reference>
<dbReference type="Proteomes" id="UP001418637">
    <property type="component" value="Unassembled WGS sequence"/>
</dbReference>
<dbReference type="Gene3D" id="3.40.50.10780">
    <property type="entry name" value="Dipeptide transport protein"/>
    <property type="match status" value="1"/>
</dbReference>
<dbReference type="Gene3D" id="3.30.1360.130">
    <property type="entry name" value="Dipeptide transport protein"/>
    <property type="match status" value="1"/>
</dbReference>
<accession>A0ABV0BNI2</accession>
<evidence type="ECO:0000313" key="1">
    <source>
        <dbReference type="EMBL" id="MEN3931372.1"/>
    </source>
</evidence>
<dbReference type="RefSeq" id="WP_346337403.1">
    <property type="nucleotide sequence ID" value="NZ_JBBYXI010000003.1"/>
</dbReference>
<name>A0ABV0BNI2_9HYPH</name>
<keyword evidence="2" id="KW-1185">Reference proteome</keyword>
<dbReference type="CDD" id="cd08663">
    <property type="entry name" value="DAP_dppA_1"/>
    <property type="match status" value="1"/>
</dbReference>
<comment type="caution">
    <text evidence="1">The sequence shown here is derived from an EMBL/GenBank/DDBJ whole genome shotgun (WGS) entry which is preliminary data.</text>
</comment>
<dbReference type="InterPro" id="IPR007035">
    <property type="entry name" value="Peptidase_M55"/>
</dbReference>
<dbReference type="Pfam" id="PF04951">
    <property type="entry name" value="Peptidase_M55"/>
    <property type="match status" value="1"/>
</dbReference>
<organism evidence="1 2">
    <name type="scientific">Hohaiivirga grylli</name>
    <dbReference type="NCBI Taxonomy" id="3133970"/>
    <lineage>
        <taxon>Bacteria</taxon>
        <taxon>Pseudomonadati</taxon>
        <taxon>Pseudomonadota</taxon>
        <taxon>Alphaproteobacteria</taxon>
        <taxon>Hyphomicrobiales</taxon>
        <taxon>Methylobacteriaceae</taxon>
        <taxon>Hohaiivirga</taxon>
    </lineage>
</organism>